<protein>
    <recommendedName>
        <fullName evidence="4">RNI-like protein</fullName>
    </recommendedName>
</protein>
<reference evidence="2 3" key="1">
    <citation type="journal article" date="2015" name="Genome Biol. Evol.">
        <title>Phylogenomic analyses indicate that early fungi evolved digesting cell walls of algal ancestors of land plants.</title>
        <authorList>
            <person name="Chang Y."/>
            <person name="Wang S."/>
            <person name="Sekimoto S."/>
            <person name="Aerts A.L."/>
            <person name="Choi C."/>
            <person name="Clum A."/>
            <person name="LaButti K.M."/>
            <person name="Lindquist E.A."/>
            <person name="Yee Ngan C."/>
            <person name="Ohm R.A."/>
            <person name="Salamov A.A."/>
            <person name="Grigoriev I.V."/>
            <person name="Spatafora J.W."/>
            <person name="Berbee M.L."/>
        </authorList>
    </citation>
    <scope>NUCLEOTIDE SEQUENCE [LARGE SCALE GENOMIC DNA]</scope>
    <source>
        <strain evidence="2 3">JEL478</strain>
    </source>
</reference>
<dbReference type="OrthoDB" id="10415928at2759"/>
<name>A0A139ACR5_GONPJ</name>
<evidence type="ECO:0000313" key="2">
    <source>
        <dbReference type="EMBL" id="KXS14560.1"/>
    </source>
</evidence>
<accession>A0A139ACR5</accession>
<dbReference type="Proteomes" id="UP000070544">
    <property type="component" value="Unassembled WGS sequence"/>
</dbReference>
<dbReference type="Gene3D" id="3.80.10.10">
    <property type="entry name" value="Ribonuclease Inhibitor"/>
    <property type="match status" value="1"/>
</dbReference>
<proteinExistence type="predicted"/>
<feature type="region of interest" description="Disordered" evidence="1">
    <location>
        <begin position="120"/>
        <end position="139"/>
    </location>
</feature>
<organism evidence="2 3">
    <name type="scientific">Gonapodya prolifera (strain JEL478)</name>
    <name type="common">Monoblepharis prolifera</name>
    <dbReference type="NCBI Taxonomy" id="1344416"/>
    <lineage>
        <taxon>Eukaryota</taxon>
        <taxon>Fungi</taxon>
        <taxon>Fungi incertae sedis</taxon>
        <taxon>Chytridiomycota</taxon>
        <taxon>Chytridiomycota incertae sedis</taxon>
        <taxon>Monoblepharidomycetes</taxon>
        <taxon>Monoblepharidales</taxon>
        <taxon>Gonapodyaceae</taxon>
        <taxon>Gonapodya</taxon>
    </lineage>
</organism>
<feature type="compositionally biased region" description="Basic and acidic residues" evidence="1">
    <location>
        <begin position="58"/>
        <end position="72"/>
    </location>
</feature>
<dbReference type="SUPFAM" id="SSF52047">
    <property type="entry name" value="RNI-like"/>
    <property type="match status" value="1"/>
</dbReference>
<dbReference type="InterPro" id="IPR032675">
    <property type="entry name" value="LRR_dom_sf"/>
</dbReference>
<feature type="region of interest" description="Disordered" evidence="1">
    <location>
        <begin position="35"/>
        <end position="72"/>
    </location>
</feature>
<dbReference type="EMBL" id="KQ965768">
    <property type="protein sequence ID" value="KXS14560.1"/>
    <property type="molecule type" value="Genomic_DNA"/>
</dbReference>
<evidence type="ECO:0000256" key="1">
    <source>
        <dbReference type="SAM" id="MobiDB-lite"/>
    </source>
</evidence>
<evidence type="ECO:0008006" key="4">
    <source>
        <dbReference type="Google" id="ProtNLM"/>
    </source>
</evidence>
<gene>
    <name evidence="2" type="ORF">M427DRAFT_57473</name>
</gene>
<sequence>MSPSLPLLRLFHSGALSVRPEHRTPELRRAIEACERELEEPESEHNDDAASAAEGEEREWGGEKAREAEKRLERLPETSDVFRAAAPLVKRLARNYTLTLSGGYRSGALVRRNVSERVAAGSERRGTETLGGGLSRTNTWSAARNSAPSLARAPSKSWSSTNPASLLLRLRAQRSSLSAARLPATHITFADRAAADVFWSIAAANARNGPEEVRRAVEAMRVPLEAFPNLAGLTVFFEEPERRVGGIGGRSGGSPGSAVSTKALGGIHFHVSGAEMLVLEEQSSLIPDRAVSWTVRRLYVSIADPDVDQPASPTGPKSPHDTSPLDPARRVTARALRTFDDVRTLRVSCSARGGLPWPEPPTNLFDRLRKLSELHLRGLRFPSAAHLDSFMGAVVDTAPGLEKVAVWGSPTFERRGGWDGRKVIERLPFVPIPRRSIYKLRGLRKLREVTLADHDAMEEADWFSILSAWPSLQALRLRRRIDCGGDEVDEEGNVVAVLPGADSESYTDALVAAPELLPRLRTLHLSSNSNPDARALEQLLKRCRDLRDVALVCEPEELGPALEAIIGHPKLGSFKYEVPKGTEGPRPEIVVKMVQRFGPKHLEGAGGRWDAWEEV</sequence>
<dbReference type="AlphaFoldDB" id="A0A139ACR5"/>
<evidence type="ECO:0000313" key="3">
    <source>
        <dbReference type="Proteomes" id="UP000070544"/>
    </source>
</evidence>
<keyword evidence="3" id="KW-1185">Reference proteome</keyword>
<feature type="region of interest" description="Disordered" evidence="1">
    <location>
        <begin position="305"/>
        <end position="327"/>
    </location>
</feature>